<proteinExistence type="predicted"/>
<organism evidence="1 2">
    <name type="scientific">Jatrophihabitans lederbergiae</name>
    <dbReference type="NCBI Taxonomy" id="3075547"/>
    <lineage>
        <taxon>Bacteria</taxon>
        <taxon>Bacillati</taxon>
        <taxon>Actinomycetota</taxon>
        <taxon>Actinomycetes</taxon>
        <taxon>Jatrophihabitantales</taxon>
        <taxon>Jatrophihabitantaceae</taxon>
        <taxon>Jatrophihabitans</taxon>
    </lineage>
</organism>
<sequence>MCQIVLGRWCEGRSTASASHPLQVDVAARSQQEGSWAHASMVPHDHGYVEVGGYGRSGSMSLVRDRHLCHTRIMFAVTLVARLHVDLQRVVSAACRTF</sequence>
<dbReference type="NCBIfam" id="NF042934">
    <property type="entry name" value="cis_reg_atten"/>
    <property type="match status" value="1"/>
</dbReference>
<evidence type="ECO:0000313" key="2">
    <source>
        <dbReference type="Proteomes" id="UP001183176"/>
    </source>
</evidence>
<protein>
    <submittedName>
        <fullName evidence="1">Leader peptide</fullName>
    </submittedName>
</protein>
<gene>
    <name evidence="1" type="ORF">RM423_07965</name>
</gene>
<keyword evidence="2" id="KW-1185">Reference proteome</keyword>
<name>A0ABU2J8L7_9ACTN</name>
<reference evidence="2" key="1">
    <citation type="submission" date="2023-07" db="EMBL/GenBank/DDBJ databases">
        <title>30 novel species of actinomycetes from the DSMZ collection.</title>
        <authorList>
            <person name="Nouioui I."/>
        </authorList>
    </citation>
    <scope>NUCLEOTIDE SEQUENCE [LARGE SCALE GENOMIC DNA]</scope>
    <source>
        <strain evidence="2">DSM 44399</strain>
    </source>
</reference>
<dbReference type="InterPro" id="IPR049979">
    <property type="entry name" value="Cys_resp_CS_actino"/>
</dbReference>
<dbReference type="Proteomes" id="UP001183176">
    <property type="component" value="Unassembled WGS sequence"/>
</dbReference>
<dbReference type="EMBL" id="JAVREH010000007">
    <property type="protein sequence ID" value="MDT0261329.1"/>
    <property type="molecule type" value="Genomic_DNA"/>
</dbReference>
<evidence type="ECO:0000313" key="1">
    <source>
        <dbReference type="EMBL" id="MDT0261329.1"/>
    </source>
</evidence>
<comment type="caution">
    <text evidence="1">The sequence shown here is derived from an EMBL/GenBank/DDBJ whole genome shotgun (WGS) entry which is preliminary data.</text>
</comment>
<accession>A0ABU2J8L7</accession>